<evidence type="ECO:0000313" key="3">
    <source>
        <dbReference type="Proteomes" id="UP000590412"/>
    </source>
</evidence>
<accession>A0A8X7NHZ4</accession>
<gene>
    <name evidence="2" type="ORF">FOB60_004308</name>
</gene>
<feature type="region of interest" description="Disordered" evidence="1">
    <location>
        <begin position="72"/>
        <end position="103"/>
    </location>
</feature>
<protein>
    <submittedName>
        <fullName evidence="2">Uncharacterized protein</fullName>
    </submittedName>
</protein>
<evidence type="ECO:0000256" key="1">
    <source>
        <dbReference type="SAM" id="MobiDB-lite"/>
    </source>
</evidence>
<organism evidence="2 3">
    <name type="scientific">Candida parapsilosis</name>
    <name type="common">Yeast</name>
    <dbReference type="NCBI Taxonomy" id="5480"/>
    <lineage>
        <taxon>Eukaryota</taxon>
        <taxon>Fungi</taxon>
        <taxon>Dikarya</taxon>
        <taxon>Ascomycota</taxon>
        <taxon>Saccharomycotina</taxon>
        <taxon>Pichiomycetes</taxon>
        <taxon>Debaryomycetaceae</taxon>
        <taxon>Candida/Lodderomyces clade</taxon>
        <taxon>Candida</taxon>
    </lineage>
</organism>
<evidence type="ECO:0000313" key="2">
    <source>
        <dbReference type="EMBL" id="KAF6048925.1"/>
    </source>
</evidence>
<proteinExistence type="predicted"/>
<name>A0A8X7NHZ4_CANPA</name>
<dbReference type="Proteomes" id="UP000590412">
    <property type="component" value="Unassembled WGS sequence"/>
</dbReference>
<sequence length="103" mass="11519">MPNKNTSKSVVNVAKNVPASESFELKLDQTQETAVRDVDPLANNEAIRLSPRMDVVAFESTFDTDKSLTRFQAQEEKIESQNRTRSKDSTDEETDGFDCTICG</sequence>
<comment type="caution">
    <text evidence="2">The sequence shown here is derived from an EMBL/GenBank/DDBJ whole genome shotgun (WGS) entry which is preliminary data.</text>
</comment>
<feature type="compositionally biased region" description="Basic and acidic residues" evidence="1">
    <location>
        <begin position="72"/>
        <end position="89"/>
    </location>
</feature>
<reference evidence="2" key="1">
    <citation type="submission" date="2020-03" db="EMBL/GenBank/DDBJ databases">
        <title>FDA dAtabase for Regulatory Grade micrObial Sequences (FDA-ARGOS): Supporting development and validation of Infectious Disease Dx tests.</title>
        <authorList>
            <person name="Campos J."/>
            <person name="Goldberg B."/>
            <person name="Tallon L."/>
            <person name="Sadzewicz L."/>
            <person name="Vavikolanu K."/>
            <person name="Mehta A."/>
            <person name="Aluvathingal J."/>
            <person name="Nadendla S."/>
            <person name="Nandy P."/>
            <person name="Geyer C."/>
            <person name="Yan Y."/>
            <person name="Sichtig H."/>
        </authorList>
    </citation>
    <scope>NUCLEOTIDE SEQUENCE [LARGE SCALE GENOMIC DNA]</scope>
    <source>
        <strain evidence="2">FDAARGOS_652</strain>
    </source>
</reference>
<dbReference type="AlphaFoldDB" id="A0A8X7NHZ4"/>
<dbReference type="EMBL" id="JABWAB010000006">
    <property type="protein sequence ID" value="KAF6048925.1"/>
    <property type="molecule type" value="Genomic_DNA"/>
</dbReference>